<accession>A0A2U8FQG1</accession>
<dbReference type="RefSeq" id="WP_109036023.1">
    <property type="nucleotide sequence ID" value="NZ_CP029210.1"/>
</dbReference>
<evidence type="ECO:0000313" key="1">
    <source>
        <dbReference type="EMBL" id="AWI53210.1"/>
    </source>
</evidence>
<organism evidence="1 2">
    <name type="scientific">Aquabacterium olei</name>
    <dbReference type="NCBI Taxonomy" id="1296669"/>
    <lineage>
        <taxon>Bacteria</taxon>
        <taxon>Pseudomonadati</taxon>
        <taxon>Pseudomonadota</taxon>
        <taxon>Betaproteobacteria</taxon>
        <taxon>Burkholderiales</taxon>
        <taxon>Aquabacterium</taxon>
    </lineage>
</organism>
<proteinExistence type="predicted"/>
<dbReference type="Gene3D" id="3.40.50.11780">
    <property type="match status" value="1"/>
</dbReference>
<dbReference type="AlphaFoldDB" id="A0A2U8FQG1"/>
<dbReference type="EMBL" id="CP029210">
    <property type="protein sequence ID" value="AWI53210.1"/>
    <property type="molecule type" value="Genomic_DNA"/>
</dbReference>
<dbReference type="KEGG" id="aon:DEH84_07030"/>
<evidence type="ECO:0000313" key="2">
    <source>
        <dbReference type="Proteomes" id="UP000244892"/>
    </source>
</evidence>
<sequence length="509" mass="53177">MPVVQQGSINTTALIVPDLYVQIVPPSVTLLNGLPTNILGIVGTAQWGPVNNPVTIGDMAGYSRQFGAIQARKYDMGTAVAAAVLQGANNFRCVRVTDGTDVAASIVVLTNCITFTSKYSGTLANGDTVTIANGTKASTYKVTVARAGYVPEVFDNISGTGNALWVNIAAAINNGQAGVRGASDLIVATAGAGTTAPSLTTYTLAGGTDGATTITGSTLVGVDTVPRKGMYALRNTFTSIAMLVDCDDSTTWSTQVSFGLAEGIYMIATGPSGDSITNAVSTKSTAGIDSYAMKLLLGDWVYFNDTVNGYVRLVSPQGFIAGRLANLSPEQSSLNKPLYGVVGTQQSYKGLVYSGAELTQLGQAGIDVITNPSPGGSYFSARFGHNTSSNAVTNGDNYTRMTNYIAYTLNSGMGLFIGRLHTPQFRLEAGATVSAFLDGMWQQGMIGSADGSVPYSVQIDSSNNPQNRVALGYAQMDVKVRYLSIVEKFIVNVEGGQSVQINRQTASLT</sequence>
<name>A0A2U8FQG1_9BURK</name>
<dbReference type="InterPro" id="IPR052042">
    <property type="entry name" value="Tail_sheath_structural"/>
</dbReference>
<dbReference type="PANTHER" id="PTHR35861:SF2">
    <property type="entry name" value="FELS-2 PROPHAGE PROTEIN"/>
    <property type="match status" value="1"/>
</dbReference>
<dbReference type="OrthoDB" id="8576398at2"/>
<reference evidence="1 2" key="1">
    <citation type="submission" date="2018-05" db="EMBL/GenBank/DDBJ databases">
        <title>complete genome sequence of Aquabacterium olei NBRC 110486.</title>
        <authorList>
            <person name="Tang B."/>
            <person name="Chang J."/>
            <person name="Zhang L."/>
            <person name="Yang H."/>
        </authorList>
    </citation>
    <scope>NUCLEOTIDE SEQUENCE [LARGE SCALE GENOMIC DNA]</scope>
    <source>
        <strain evidence="1 2">NBRC 110486</strain>
    </source>
</reference>
<dbReference type="PANTHER" id="PTHR35861">
    <property type="match status" value="1"/>
</dbReference>
<keyword evidence="2" id="KW-1185">Reference proteome</keyword>
<protein>
    <submittedName>
        <fullName evidence="1">Phage tail protein</fullName>
    </submittedName>
</protein>
<dbReference type="Proteomes" id="UP000244892">
    <property type="component" value="Chromosome"/>
</dbReference>
<gene>
    <name evidence="1" type="ORF">DEH84_07030</name>
</gene>